<reference evidence="17" key="2">
    <citation type="submission" date="2012-12" db="EMBL/GenBank/DDBJ databases">
        <authorList>
            <consortium name="WormBase Consortium"/>
            <person name="Ghedin E."/>
            <person name="Paulini M."/>
        </authorList>
    </citation>
    <scope>NUCLEOTIDE SEQUENCE</scope>
    <source>
        <strain evidence="17">FR3</strain>
    </source>
</reference>
<organism evidence="17">
    <name type="scientific">Brugia malayi</name>
    <name type="common">Filarial nematode worm</name>
    <dbReference type="NCBI Taxonomy" id="6279"/>
    <lineage>
        <taxon>Eukaryota</taxon>
        <taxon>Metazoa</taxon>
        <taxon>Ecdysozoa</taxon>
        <taxon>Nematoda</taxon>
        <taxon>Chromadorea</taxon>
        <taxon>Rhabditida</taxon>
        <taxon>Spirurina</taxon>
        <taxon>Spiruromorpha</taxon>
        <taxon>Filarioidea</taxon>
        <taxon>Onchocercidae</taxon>
        <taxon>Brugia</taxon>
    </lineage>
</organism>
<evidence type="ECO:0000256" key="6">
    <source>
        <dbReference type="ARBA" id="ARBA00022729"/>
    </source>
</evidence>
<keyword evidence="4" id="KW-0808">Transferase</keyword>
<keyword evidence="11" id="KW-0472">Membrane</keyword>
<evidence type="ECO:0000256" key="15">
    <source>
        <dbReference type="ARBA" id="ARBA00023180"/>
    </source>
</evidence>
<evidence type="ECO:0000313" key="17">
    <source>
        <dbReference type="EMBL" id="CRZ26144.1"/>
    </source>
</evidence>
<reference evidence="17" key="1">
    <citation type="journal article" date="2007" name="Science">
        <title>Draft genome of the filarial nematode parasite Brugia malayi.</title>
        <authorList>
            <person name="Ghedin E."/>
            <person name="Wang S."/>
            <person name="Spiro D."/>
            <person name="Caler E."/>
            <person name="Zhao Q."/>
            <person name="Crabtree J."/>
            <person name="Allen J.E."/>
            <person name="Delcher A.L."/>
            <person name="Guiliano D.B."/>
            <person name="Miranda-Saavedra D."/>
            <person name="Angiuoli S.V."/>
            <person name="Creasy T."/>
            <person name="Amedeo P."/>
            <person name="Haas B."/>
            <person name="El-Sayed N.M."/>
            <person name="Wortman J.R."/>
            <person name="Feldblyum T."/>
            <person name="Tallon L."/>
            <person name="Schatz M."/>
            <person name="Shumway M."/>
            <person name="Koo H."/>
            <person name="Salzberg S.L."/>
            <person name="Schobel S."/>
            <person name="Pertea M."/>
            <person name="Pop M."/>
            <person name="White O."/>
            <person name="Barton G.J."/>
            <person name="Carlow C.K."/>
            <person name="Crawford M.J."/>
            <person name="Daub J."/>
            <person name="Dimmic M.W."/>
            <person name="Estes C.F."/>
            <person name="Foster J.M."/>
            <person name="Ganatra M."/>
            <person name="Gregory W.F."/>
            <person name="Johnson N.M."/>
            <person name="Jin J."/>
            <person name="Komuniecki R."/>
            <person name="Korf I."/>
            <person name="Kumar S."/>
            <person name="Laney S."/>
            <person name="Li B.W."/>
            <person name="Li W."/>
            <person name="Lindblom T.H."/>
            <person name="Lustigman S."/>
            <person name="Ma D."/>
            <person name="Maina C.V."/>
            <person name="Martin D.M."/>
            <person name="McCarter J.P."/>
            <person name="McReynolds L."/>
            <person name="Mitreva M."/>
            <person name="Nutman T.B."/>
            <person name="Parkinson J."/>
            <person name="Peregrin-Alvarez J.M."/>
            <person name="Poole C."/>
            <person name="Ren Q."/>
            <person name="Saunders L."/>
            <person name="Sluder A.E."/>
            <person name="Smith K."/>
            <person name="Stanke M."/>
            <person name="Unnasch T.R."/>
            <person name="Ware J."/>
            <person name="Wei A.D."/>
            <person name="Weil G."/>
            <person name="Williams D.J."/>
            <person name="Zhang Y."/>
            <person name="Williams S.A."/>
            <person name="Fraser-Liggett C."/>
            <person name="Slatko B."/>
            <person name="Blaxter M.L."/>
            <person name="Scott A.L."/>
        </authorList>
    </citation>
    <scope>NUCLEOTIDE SEQUENCE</scope>
    <source>
        <strain evidence="17">FR3</strain>
    </source>
</reference>
<protein>
    <recommendedName>
        <fullName evidence="2">receptor protein-tyrosine kinase</fullName>
        <ecNumber evidence="2">2.7.10.1</ecNumber>
    </recommendedName>
</protein>
<keyword evidence="6" id="KW-0732">Signal</keyword>
<dbReference type="EC" id="2.7.10.1" evidence="2"/>
<dbReference type="GO" id="GO:0005524">
    <property type="term" value="F:ATP binding"/>
    <property type="evidence" value="ECO:0007669"/>
    <property type="project" value="UniProtKB-KW"/>
</dbReference>
<dbReference type="InterPro" id="IPR055163">
    <property type="entry name" value="ALK/LTK-like_GRD"/>
</dbReference>
<dbReference type="GO" id="GO:0004714">
    <property type="term" value="F:transmembrane receptor protein tyrosine kinase activity"/>
    <property type="evidence" value="ECO:0007669"/>
    <property type="project" value="UniProtKB-EC"/>
</dbReference>
<dbReference type="Pfam" id="PF12810">
    <property type="entry name" value="ALK_LTK_GRD"/>
    <property type="match status" value="1"/>
</dbReference>
<evidence type="ECO:0000256" key="9">
    <source>
        <dbReference type="ARBA" id="ARBA00022840"/>
    </source>
</evidence>
<evidence type="ECO:0000256" key="13">
    <source>
        <dbReference type="ARBA" id="ARBA00023157"/>
    </source>
</evidence>
<evidence type="ECO:0000256" key="3">
    <source>
        <dbReference type="ARBA" id="ARBA00022475"/>
    </source>
</evidence>
<dbReference type="EMBL" id="LN857126">
    <property type="protein sequence ID" value="CRZ26144.1"/>
    <property type="molecule type" value="Genomic_DNA"/>
</dbReference>
<feature type="domain" description="ALK/LTK-like glycine-rich" evidence="16">
    <location>
        <begin position="45"/>
        <end position="94"/>
    </location>
</feature>
<evidence type="ECO:0000256" key="8">
    <source>
        <dbReference type="ARBA" id="ARBA00022777"/>
    </source>
</evidence>
<evidence type="ECO:0000256" key="14">
    <source>
        <dbReference type="ARBA" id="ARBA00023170"/>
    </source>
</evidence>
<keyword evidence="15" id="KW-0325">Glycoprotein</keyword>
<keyword evidence="7" id="KW-0547">Nucleotide-binding</keyword>
<keyword evidence="12" id="KW-0829">Tyrosine-protein kinase</keyword>
<keyword evidence="3" id="KW-1003">Cell membrane</keyword>
<accession>A0A1I9GDE7</accession>
<name>A0A1I9GDE7_BRUMA</name>
<evidence type="ECO:0000256" key="2">
    <source>
        <dbReference type="ARBA" id="ARBA00011902"/>
    </source>
</evidence>
<keyword evidence="9" id="KW-0067">ATP-binding</keyword>
<keyword evidence="5" id="KW-0812">Transmembrane</keyword>
<sequence>MTPDCFANEAWRTQYVPYVYNITSCGRQGAQPPTPETCENFYNQRIEAYGASGGHLAQQTINNYGGQVISVLNLTMGMELNILVGQMGESPCDHFNTSADDMVG</sequence>
<dbReference type="AlphaFoldDB" id="A0A1I9GDE7"/>
<evidence type="ECO:0000259" key="16">
    <source>
        <dbReference type="Pfam" id="PF12810"/>
    </source>
</evidence>
<evidence type="ECO:0000256" key="10">
    <source>
        <dbReference type="ARBA" id="ARBA00022989"/>
    </source>
</evidence>
<evidence type="ECO:0000256" key="12">
    <source>
        <dbReference type="ARBA" id="ARBA00023137"/>
    </source>
</evidence>
<evidence type="ECO:0000256" key="7">
    <source>
        <dbReference type="ARBA" id="ARBA00022741"/>
    </source>
</evidence>
<comment type="subcellular location">
    <subcellularLocation>
        <location evidence="1">Cell membrane</location>
        <topology evidence="1">Single-pass type I membrane protein</topology>
    </subcellularLocation>
</comment>
<proteinExistence type="predicted"/>
<evidence type="ECO:0000256" key="5">
    <source>
        <dbReference type="ARBA" id="ARBA00022692"/>
    </source>
</evidence>
<evidence type="ECO:0000256" key="4">
    <source>
        <dbReference type="ARBA" id="ARBA00022679"/>
    </source>
</evidence>
<keyword evidence="8" id="KW-0418">Kinase</keyword>
<keyword evidence="10" id="KW-1133">Transmembrane helix</keyword>
<evidence type="ECO:0000256" key="1">
    <source>
        <dbReference type="ARBA" id="ARBA00004251"/>
    </source>
</evidence>
<dbReference type="GO" id="GO:0005886">
    <property type="term" value="C:plasma membrane"/>
    <property type="evidence" value="ECO:0007669"/>
    <property type="project" value="UniProtKB-SubCell"/>
</dbReference>
<keyword evidence="13" id="KW-1015">Disulfide bond</keyword>
<keyword evidence="14" id="KW-0675">Receptor</keyword>
<gene>
    <name evidence="17" type="primary">Bm11160</name>
    <name evidence="17" type="ORF">BM_Bm11160</name>
</gene>
<evidence type="ECO:0000256" key="11">
    <source>
        <dbReference type="ARBA" id="ARBA00023136"/>
    </source>
</evidence>